<comment type="caution">
    <text evidence="8">The sequence shown here is derived from an EMBL/GenBank/DDBJ whole genome shotgun (WGS) entry which is preliminary data.</text>
</comment>
<dbReference type="GO" id="GO:0006412">
    <property type="term" value="P:translation"/>
    <property type="evidence" value="ECO:0007669"/>
    <property type="project" value="UniProtKB-UniRule"/>
</dbReference>
<dbReference type="InterPro" id="IPR057268">
    <property type="entry name" value="Ribosomal_L18"/>
</dbReference>
<dbReference type="HAMAP" id="MF_01337_B">
    <property type="entry name" value="Ribosomal_uL18_B"/>
    <property type="match status" value="1"/>
</dbReference>
<dbReference type="CDD" id="cd00432">
    <property type="entry name" value="Ribosomal_L18_L5e"/>
    <property type="match status" value="1"/>
</dbReference>
<accession>A0A7C6EJL3</accession>
<comment type="similarity">
    <text evidence="1 7">Belongs to the universal ribosomal protein uL18 family.</text>
</comment>
<evidence type="ECO:0000256" key="7">
    <source>
        <dbReference type="HAMAP-Rule" id="MF_01337"/>
    </source>
</evidence>
<proteinExistence type="inferred from homology"/>
<protein>
    <recommendedName>
        <fullName evidence="6 7">Large ribosomal subunit protein uL18</fullName>
    </recommendedName>
</protein>
<dbReference type="GO" id="GO:0003735">
    <property type="term" value="F:structural constituent of ribosome"/>
    <property type="evidence" value="ECO:0007669"/>
    <property type="project" value="InterPro"/>
</dbReference>
<dbReference type="AlphaFoldDB" id="A0A7C6EJL3"/>
<organism evidence="8">
    <name type="scientific">candidate division WOR-3 bacterium</name>
    <dbReference type="NCBI Taxonomy" id="2052148"/>
    <lineage>
        <taxon>Bacteria</taxon>
        <taxon>Bacteria division WOR-3</taxon>
    </lineage>
</organism>
<dbReference type="EMBL" id="DTHJ01000130">
    <property type="protein sequence ID" value="HHS63167.1"/>
    <property type="molecule type" value="Genomic_DNA"/>
</dbReference>
<comment type="function">
    <text evidence="7">This is one of the proteins that bind and probably mediate the attachment of the 5S RNA into the large ribosomal subunit, where it forms part of the central protuberance.</text>
</comment>
<dbReference type="GO" id="GO:0022625">
    <property type="term" value="C:cytosolic large ribosomal subunit"/>
    <property type="evidence" value="ECO:0007669"/>
    <property type="project" value="TreeGrafter"/>
</dbReference>
<keyword evidence="4 7" id="KW-0689">Ribosomal protein</keyword>
<evidence type="ECO:0000256" key="6">
    <source>
        <dbReference type="ARBA" id="ARBA00035197"/>
    </source>
</evidence>
<dbReference type="FunFam" id="3.30.420.100:FF:000001">
    <property type="entry name" value="50S ribosomal protein L18"/>
    <property type="match status" value="1"/>
</dbReference>
<keyword evidence="5 7" id="KW-0687">Ribonucleoprotein</keyword>
<keyword evidence="3 7" id="KW-0694">RNA-binding</keyword>
<dbReference type="NCBIfam" id="TIGR00060">
    <property type="entry name" value="L18_bact"/>
    <property type="match status" value="1"/>
</dbReference>
<evidence type="ECO:0000256" key="3">
    <source>
        <dbReference type="ARBA" id="ARBA00022884"/>
    </source>
</evidence>
<dbReference type="Gene3D" id="3.30.420.100">
    <property type="match status" value="1"/>
</dbReference>
<name>A0A7C6EJL3_UNCW3</name>
<evidence type="ECO:0000313" key="8">
    <source>
        <dbReference type="EMBL" id="HHS63167.1"/>
    </source>
</evidence>
<dbReference type="GO" id="GO:0008097">
    <property type="term" value="F:5S rRNA binding"/>
    <property type="evidence" value="ECO:0007669"/>
    <property type="project" value="TreeGrafter"/>
</dbReference>
<dbReference type="InterPro" id="IPR004389">
    <property type="entry name" value="Ribosomal_uL18_bac-type"/>
</dbReference>
<evidence type="ECO:0000256" key="1">
    <source>
        <dbReference type="ARBA" id="ARBA00007116"/>
    </source>
</evidence>
<sequence length="113" mass="12757">MKLTSRLRRHKRIRKKVVGSQSRPRLCVFRSNRHIYAQIIDDTKGIVLCGVSSEAREFKGKKKTEIALEIGKKIGEIAKSKGIEVVCFDRGGYKYHGRVKALAEGARQAGLKF</sequence>
<dbReference type="SUPFAM" id="SSF53137">
    <property type="entry name" value="Translational machinery components"/>
    <property type="match status" value="1"/>
</dbReference>
<dbReference type="PANTHER" id="PTHR12899">
    <property type="entry name" value="39S RIBOSOMAL PROTEIN L18, MITOCHONDRIAL"/>
    <property type="match status" value="1"/>
</dbReference>
<gene>
    <name evidence="7" type="primary">rplR</name>
    <name evidence="8" type="ORF">ENV70_06110</name>
</gene>
<evidence type="ECO:0000256" key="5">
    <source>
        <dbReference type="ARBA" id="ARBA00023274"/>
    </source>
</evidence>
<dbReference type="PANTHER" id="PTHR12899:SF3">
    <property type="entry name" value="LARGE RIBOSOMAL SUBUNIT PROTEIN UL18M"/>
    <property type="match status" value="1"/>
</dbReference>
<dbReference type="Pfam" id="PF00861">
    <property type="entry name" value="Ribosomal_L18p"/>
    <property type="match status" value="1"/>
</dbReference>
<reference evidence="8" key="1">
    <citation type="journal article" date="2020" name="mSystems">
        <title>Genome- and Community-Level Interaction Insights into Carbon Utilization and Element Cycling Functions of Hydrothermarchaeota in Hydrothermal Sediment.</title>
        <authorList>
            <person name="Zhou Z."/>
            <person name="Liu Y."/>
            <person name="Xu W."/>
            <person name="Pan J."/>
            <person name="Luo Z.H."/>
            <person name="Li M."/>
        </authorList>
    </citation>
    <scope>NUCLEOTIDE SEQUENCE [LARGE SCALE GENOMIC DNA]</scope>
    <source>
        <strain evidence="8">SpSt-783</strain>
    </source>
</reference>
<dbReference type="InterPro" id="IPR005484">
    <property type="entry name" value="Ribosomal_uL18_bac/plant/anim"/>
</dbReference>
<comment type="subunit">
    <text evidence="7">Part of the 50S ribosomal subunit; part of the 5S rRNA/L5/L18/L25 subcomplex. Contacts the 5S and 23S rRNAs.</text>
</comment>
<evidence type="ECO:0000256" key="4">
    <source>
        <dbReference type="ARBA" id="ARBA00022980"/>
    </source>
</evidence>
<evidence type="ECO:0000256" key="2">
    <source>
        <dbReference type="ARBA" id="ARBA00022730"/>
    </source>
</evidence>
<keyword evidence="2 7" id="KW-0699">rRNA-binding</keyword>